<protein>
    <submittedName>
        <fullName evidence="1">Uncharacterized protein</fullName>
    </submittedName>
</protein>
<proteinExistence type="predicted"/>
<dbReference type="Proteomes" id="UP001469553">
    <property type="component" value="Unassembled WGS sequence"/>
</dbReference>
<evidence type="ECO:0000313" key="1">
    <source>
        <dbReference type="EMBL" id="MEQ2282227.1"/>
    </source>
</evidence>
<comment type="caution">
    <text evidence="1">The sequence shown here is derived from an EMBL/GenBank/DDBJ whole genome shotgun (WGS) entry which is preliminary data.</text>
</comment>
<evidence type="ECO:0000313" key="2">
    <source>
        <dbReference type="Proteomes" id="UP001469553"/>
    </source>
</evidence>
<reference evidence="1 2" key="1">
    <citation type="submission" date="2021-06" db="EMBL/GenBank/DDBJ databases">
        <authorList>
            <person name="Palmer J.M."/>
        </authorList>
    </citation>
    <scope>NUCLEOTIDE SEQUENCE [LARGE SCALE GENOMIC DNA]</scope>
    <source>
        <strain evidence="1 2">AS_MEX2019</strain>
        <tissue evidence="1">Muscle</tissue>
    </source>
</reference>
<keyword evidence="2" id="KW-1185">Reference proteome</keyword>
<accession>A0ABV0XLB8</accession>
<dbReference type="EMBL" id="JAHRIP010007051">
    <property type="protein sequence ID" value="MEQ2282227.1"/>
    <property type="molecule type" value="Genomic_DNA"/>
</dbReference>
<name>A0ABV0XLB8_9TELE</name>
<gene>
    <name evidence="1" type="ORF">AMECASPLE_038400</name>
</gene>
<sequence length="120" mass="13767">MSVITWEVPAGHSLSGQERNFILDQNDLNTREIKEEPEPHGLKEEQVGLYIVQNEKQLVVKQEVETFRVSHVYLEKDISEPEKKMDQLLFLRSPKVGNQHQQAMFAMLSFNNDAGSQSAN</sequence>
<organism evidence="1 2">
    <name type="scientific">Ameca splendens</name>
    <dbReference type="NCBI Taxonomy" id="208324"/>
    <lineage>
        <taxon>Eukaryota</taxon>
        <taxon>Metazoa</taxon>
        <taxon>Chordata</taxon>
        <taxon>Craniata</taxon>
        <taxon>Vertebrata</taxon>
        <taxon>Euteleostomi</taxon>
        <taxon>Actinopterygii</taxon>
        <taxon>Neopterygii</taxon>
        <taxon>Teleostei</taxon>
        <taxon>Neoteleostei</taxon>
        <taxon>Acanthomorphata</taxon>
        <taxon>Ovalentaria</taxon>
        <taxon>Atherinomorphae</taxon>
        <taxon>Cyprinodontiformes</taxon>
        <taxon>Goodeidae</taxon>
        <taxon>Ameca</taxon>
    </lineage>
</organism>